<organism evidence="2 3">
    <name type="scientific">Telmatocola sphagniphila</name>
    <dbReference type="NCBI Taxonomy" id="1123043"/>
    <lineage>
        <taxon>Bacteria</taxon>
        <taxon>Pseudomonadati</taxon>
        <taxon>Planctomycetota</taxon>
        <taxon>Planctomycetia</taxon>
        <taxon>Gemmatales</taxon>
        <taxon>Gemmataceae</taxon>
    </lineage>
</organism>
<dbReference type="Proteomes" id="UP000676194">
    <property type="component" value="Chromosome"/>
</dbReference>
<dbReference type="KEGG" id="tsph:KIH39_09820"/>
<evidence type="ECO:0000313" key="2">
    <source>
        <dbReference type="EMBL" id="QVL34181.1"/>
    </source>
</evidence>
<dbReference type="AlphaFoldDB" id="A0A8E6F069"/>
<reference evidence="2" key="1">
    <citation type="submission" date="2021-05" db="EMBL/GenBank/DDBJ databases">
        <title>Complete genome sequence of the cellulolytic planctomycete Telmatocola sphagniphila SP2T and characterization of the first cellulase from planctomycetes.</title>
        <authorList>
            <person name="Rakitin A.L."/>
            <person name="Beletsky A.V."/>
            <person name="Naumoff D.G."/>
            <person name="Kulichevskaya I.S."/>
            <person name="Mardanov A.V."/>
            <person name="Ravin N.V."/>
            <person name="Dedysh S.N."/>
        </authorList>
    </citation>
    <scope>NUCLEOTIDE SEQUENCE</scope>
    <source>
        <strain evidence="2">SP2T</strain>
    </source>
</reference>
<keyword evidence="1" id="KW-0812">Transmembrane</keyword>
<name>A0A8E6F069_9BACT</name>
<dbReference type="EMBL" id="CP074694">
    <property type="protein sequence ID" value="QVL34181.1"/>
    <property type="molecule type" value="Genomic_DNA"/>
</dbReference>
<proteinExistence type="predicted"/>
<feature type="transmembrane region" description="Helical" evidence="1">
    <location>
        <begin position="26"/>
        <end position="52"/>
    </location>
</feature>
<gene>
    <name evidence="2" type="ORF">KIH39_09820</name>
</gene>
<sequence length="59" mass="6904">MLLHSTPYLFGLSGSFYLYWQNFLNYWTHVLVTENGIVSIVLLLGAVGIFIITRGRWRR</sequence>
<accession>A0A8E6F069</accession>
<keyword evidence="3" id="KW-1185">Reference proteome</keyword>
<keyword evidence="1" id="KW-1133">Transmembrane helix</keyword>
<protein>
    <submittedName>
        <fullName evidence="2">Uncharacterized protein</fullName>
    </submittedName>
</protein>
<keyword evidence="1" id="KW-0472">Membrane</keyword>
<evidence type="ECO:0000256" key="1">
    <source>
        <dbReference type="SAM" id="Phobius"/>
    </source>
</evidence>
<evidence type="ECO:0000313" key="3">
    <source>
        <dbReference type="Proteomes" id="UP000676194"/>
    </source>
</evidence>
<dbReference type="RefSeq" id="WP_213499153.1">
    <property type="nucleotide sequence ID" value="NZ_CP074694.1"/>
</dbReference>